<proteinExistence type="predicted"/>
<dbReference type="EMBL" id="BAAARV010000078">
    <property type="protein sequence ID" value="GAA2375223.1"/>
    <property type="molecule type" value="Genomic_DNA"/>
</dbReference>
<gene>
    <name evidence="1" type="ORF">GCM10010170_078630</name>
</gene>
<evidence type="ECO:0000313" key="2">
    <source>
        <dbReference type="Proteomes" id="UP001501444"/>
    </source>
</evidence>
<name>A0ABN3HDI3_9ACTN</name>
<sequence length="201" mass="22741">MKLVDREQAAAEFLNLLDKAARRVDDPWFLLPVAAEDTKAPVRRYRERVYCYELYHQIRVLATGKGSVAADTQTYVLSGEIDKAGLNAVIDGGLHKPDLVWHVPGVSEHNAVVVEVKAADNLQAEPLRKDLRTLRAFLDAERGYAHAAFLVYGWATEEALRQRLLRAADQLGLPDDVRRRTHLLWHPRARGHIRDLGSLKH</sequence>
<organism evidence="1 2">
    <name type="scientific">Dactylosporangium salmoneum</name>
    <dbReference type="NCBI Taxonomy" id="53361"/>
    <lineage>
        <taxon>Bacteria</taxon>
        <taxon>Bacillati</taxon>
        <taxon>Actinomycetota</taxon>
        <taxon>Actinomycetes</taxon>
        <taxon>Micromonosporales</taxon>
        <taxon>Micromonosporaceae</taxon>
        <taxon>Dactylosporangium</taxon>
    </lineage>
</organism>
<accession>A0ABN3HDI3</accession>
<keyword evidence="2" id="KW-1185">Reference proteome</keyword>
<dbReference type="Proteomes" id="UP001501444">
    <property type="component" value="Unassembled WGS sequence"/>
</dbReference>
<evidence type="ECO:0008006" key="3">
    <source>
        <dbReference type="Google" id="ProtNLM"/>
    </source>
</evidence>
<evidence type="ECO:0000313" key="1">
    <source>
        <dbReference type="EMBL" id="GAA2375223.1"/>
    </source>
</evidence>
<protein>
    <recommendedName>
        <fullName evidence="3">Methionyl-tRNA formyltransferase-like protein</fullName>
    </recommendedName>
</protein>
<reference evidence="1 2" key="1">
    <citation type="journal article" date="2019" name="Int. J. Syst. Evol. Microbiol.">
        <title>The Global Catalogue of Microorganisms (GCM) 10K type strain sequencing project: providing services to taxonomists for standard genome sequencing and annotation.</title>
        <authorList>
            <consortium name="The Broad Institute Genomics Platform"/>
            <consortium name="The Broad Institute Genome Sequencing Center for Infectious Disease"/>
            <person name="Wu L."/>
            <person name="Ma J."/>
        </authorList>
    </citation>
    <scope>NUCLEOTIDE SEQUENCE [LARGE SCALE GENOMIC DNA]</scope>
    <source>
        <strain evidence="1 2">JCM 3272</strain>
    </source>
</reference>
<dbReference type="RefSeq" id="WP_344617727.1">
    <property type="nucleotide sequence ID" value="NZ_BAAARV010000078.1"/>
</dbReference>
<comment type="caution">
    <text evidence="1">The sequence shown here is derived from an EMBL/GenBank/DDBJ whole genome shotgun (WGS) entry which is preliminary data.</text>
</comment>